<feature type="transmembrane region" description="Helical" evidence="6">
    <location>
        <begin position="95"/>
        <end position="121"/>
    </location>
</feature>
<keyword evidence="3 6" id="KW-0812">Transmembrane</keyword>
<dbReference type="InterPro" id="IPR050833">
    <property type="entry name" value="Poly_Biosynth_Transport"/>
</dbReference>
<feature type="transmembrane region" description="Helical" evidence="6">
    <location>
        <begin position="307"/>
        <end position="329"/>
    </location>
</feature>
<gene>
    <name evidence="7" type="ORF">LY71_101255</name>
</gene>
<evidence type="ECO:0000256" key="3">
    <source>
        <dbReference type="ARBA" id="ARBA00022692"/>
    </source>
</evidence>
<comment type="caution">
    <text evidence="7">The sequence shown here is derived from an EMBL/GenBank/DDBJ whole genome shotgun (WGS) entry which is preliminary data.</text>
</comment>
<feature type="transmembrane region" description="Helical" evidence="6">
    <location>
        <begin position="127"/>
        <end position="148"/>
    </location>
</feature>
<dbReference type="AlphaFoldDB" id="A0A2T0U1V1"/>
<feature type="transmembrane region" description="Helical" evidence="6">
    <location>
        <begin position="349"/>
        <end position="372"/>
    </location>
</feature>
<keyword evidence="5 6" id="KW-0472">Membrane</keyword>
<evidence type="ECO:0000313" key="8">
    <source>
        <dbReference type="Proteomes" id="UP000239210"/>
    </source>
</evidence>
<dbReference type="PANTHER" id="PTHR30250:SF11">
    <property type="entry name" value="O-ANTIGEN TRANSPORTER-RELATED"/>
    <property type="match status" value="1"/>
</dbReference>
<evidence type="ECO:0000256" key="4">
    <source>
        <dbReference type="ARBA" id="ARBA00022989"/>
    </source>
</evidence>
<keyword evidence="4 6" id="KW-1133">Transmembrane helix</keyword>
<keyword evidence="8" id="KW-1185">Reference proteome</keyword>
<reference evidence="7 8" key="1">
    <citation type="submission" date="2018-03" db="EMBL/GenBank/DDBJ databases">
        <title>Genomic Encyclopedia of Archaeal and Bacterial Type Strains, Phase II (KMG-II): from individual species to whole genera.</title>
        <authorList>
            <person name="Goeker M."/>
        </authorList>
    </citation>
    <scope>NUCLEOTIDE SEQUENCE [LARGE SCALE GENOMIC DNA]</scope>
    <source>
        <strain evidence="7 8">DSM 45416</strain>
    </source>
</reference>
<dbReference type="EMBL" id="PVTG01000001">
    <property type="protein sequence ID" value="PRY51883.1"/>
    <property type="molecule type" value="Genomic_DNA"/>
</dbReference>
<evidence type="ECO:0000313" key="7">
    <source>
        <dbReference type="EMBL" id="PRY51883.1"/>
    </source>
</evidence>
<evidence type="ECO:0000256" key="2">
    <source>
        <dbReference type="ARBA" id="ARBA00022475"/>
    </source>
</evidence>
<comment type="subcellular location">
    <subcellularLocation>
        <location evidence="1">Cell membrane</location>
        <topology evidence="1">Multi-pass membrane protein</topology>
    </subcellularLocation>
</comment>
<feature type="transmembrane region" description="Helical" evidence="6">
    <location>
        <begin position="160"/>
        <end position="180"/>
    </location>
</feature>
<dbReference type="PANTHER" id="PTHR30250">
    <property type="entry name" value="PST FAMILY PREDICTED COLANIC ACID TRANSPORTER"/>
    <property type="match status" value="1"/>
</dbReference>
<feature type="transmembrane region" description="Helical" evidence="6">
    <location>
        <begin position="403"/>
        <end position="423"/>
    </location>
</feature>
<feature type="transmembrane region" description="Helical" evidence="6">
    <location>
        <begin position="53"/>
        <end position="74"/>
    </location>
</feature>
<evidence type="ECO:0000256" key="6">
    <source>
        <dbReference type="SAM" id="Phobius"/>
    </source>
</evidence>
<accession>A0A2T0U1V1</accession>
<feature type="transmembrane region" description="Helical" evidence="6">
    <location>
        <begin position="379"/>
        <end position="397"/>
    </location>
</feature>
<keyword evidence="2" id="KW-1003">Cell membrane</keyword>
<evidence type="ECO:0000256" key="1">
    <source>
        <dbReference type="ARBA" id="ARBA00004651"/>
    </source>
</evidence>
<name>A0A2T0U1V1_9ACTN</name>
<evidence type="ECO:0000256" key="5">
    <source>
        <dbReference type="ARBA" id="ARBA00023136"/>
    </source>
</evidence>
<dbReference type="GO" id="GO:0005886">
    <property type="term" value="C:plasma membrane"/>
    <property type="evidence" value="ECO:0007669"/>
    <property type="project" value="UniProtKB-SubCell"/>
</dbReference>
<sequence>MTAPEAAAGPAPGSSSGVGASGLGLVAVAIVGSGLFTYAYLALVARSVPVEDYGWFGSYWSLALVLGFGVFQPIELELARLVHLRPPGAPLPRGAVACLAALTTGSTAVVLLAAGLLVPALGGESGFLFALLCVCLVSAGQFLLRGLLLGSGRLGLHGAVLLVDSGLRVVLALGLALLAPSAGGVVYAWTLVAAMALAHLPLLGWVLLRRRTRRVPRPADDPSAGELAGAVGHLLTGSLAAQVVLNAAPVLVSVLAAPGEDADAARFVASFTLVRLPLFVAVPLQSALIPLLTRLQSEGDDARLRRTVVRGCALVGGLAVLAALAGWLLGRPVVALVFGERYALEGGAIALLAVGSVLHLGLLVASQALVAAARHRRVAVVWLSGLAASAVALAAVPDLVLRCAAAFTVGSGVALLVAAVSLLRAGRETPAPAAPSSREEPRHAPHA</sequence>
<protein>
    <submittedName>
        <fullName evidence="7">O-antigen/teichoic acid export membrane protein</fullName>
    </submittedName>
</protein>
<organism evidence="7 8">
    <name type="scientific">Geodermatophilus tzadiensis</name>
    <dbReference type="NCBI Taxonomy" id="1137988"/>
    <lineage>
        <taxon>Bacteria</taxon>
        <taxon>Bacillati</taxon>
        <taxon>Actinomycetota</taxon>
        <taxon>Actinomycetes</taxon>
        <taxon>Geodermatophilales</taxon>
        <taxon>Geodermatophilaceae</taxon>
        <taxon>Geodermatophilus</taxon>
    </lineage>
</organism>
<dbReference type="Proteomes" id="UP000239210">
    <property type="component" value="Unassembled WGS sequence"/>
</dbReference>
<feature type="transmembrane region" description="Helical" evidence="6">
    <location>
        <begin position="186"/>
        <end position="208"/>
    </location>
</feature>
<feature type="transmembrane region" description="Helical" evidence="6">
    <location>
        <begin position="22"/>
        <end position="41"/>
    </location>
</feature>
<proteinExistence type="predicted"/>